<dbReference type="GO" id="GO:0000150">
    <property type="term" value="F:DNA strand exchange activity"/>
    <property type="evidence" value="ECO:0007669"/>
    <property type="project" value="UniProtKB-KW"/>
</dbReference>
<dbReference type="FunFam" id="3.40.50.1390:FF:000001">
    <property type="entry name" value="DNA recombinase"/>
    <property type="match status" value="1"/>
</dbReference>
<dbReference type="InterPro" id="IPR036162">
    <property type="entry name" value="Resolvase-like_N_sf"/>
</dbReference>
<feature type="compositionally biased region" description="Basic and acidic residues" evidence="7">
    <location>
        <begin position="215"/>
        <end position="226"/>
    </location>
</feature>
<evidence type="ECO:0000256" key="3">
    <source>
        <dbReference type="ARBA" id="ARBA00023100"/>
    </source>
</evidence>
<dbReference type="PANTHER" id="PTHR30461">
    <property type="entry name" value="DNA-INVERTASE FROM LAMBDOID PROPHAGE"/>
    <property type="match status" value="1"/>
</dbReference>
<keyword evidence="5" id="KW-0233">DNA recombination</keyword>
<keyword evidence="4" id="KW-0238">DNA-binding</keyword>
<dbReference type="EMBL" id="PVTT01000003">
    <property type="protein sequence ID" value="PRY92073.1"/>
    <property type="molecule type" value="Genomic_DNA"/>
</dbReference>
<dbReference type="GO" id="GO:0003677">
    <property type="term" value="F:DNA binding"/>
    <property type="evidence" value="ECO:0007669"/>
    <property type="project" value="UniProtKB-KW"/>
</dbReference>
<evidence type="ECO:0000256" key="4">
    <source>
        <dbReference type="ARBA" id="ARBA00023125"/>
    </source>
</evidence>
<dbReference type="GO" id="GO:0015074">
    <property type="term" value="P:DNA integration"/>
    <property type="evidence" value="ECO:0007669"/>
    <property type="project" value="UniProtKB-KW"/>
</dbReference>
<evidence type="ECO:0000256" key="1">
    <source>
        <dbReference type="ARBA" id="ARBA00009913"/>
    </source>
</evidence>
<accession>A0A2T0WZE3</accession>
<dbReference type="OrthoDB" id="2290206at2"/>
<comment type="caution">
    <text evidence="9">The sequence shown here is derived from an EMBL/GenBank/DDBJ whole genome shotgun (WGS) entry which is preliminary data.</text>
</comment>
<dbReference type="PROSITE" id="PS00398">
    <property type="entry name" value="RECOMBINASES_2"/>
    <property type="match status" value="1"/>
</dbReference>
<dbReference type="Pfam" id="PF00239">
    <property type="entry name" value="Resolvase"/>
    <property type="match status" value="1"/>
</dbReference>
<keyword evidence="10" id="KW-1185">Reference proteome</keyword>
<dbReference type="Proteomes" id="UP000238801">
    <property type="component" value="Unassembled WGS sequence"/>
</dbReference>
<evidence type="ECO:0000259" key="8">
    <source>
        <dbReference type="PROSITE" id="PS51736"/>
    </source>
</evidence>
<evidence type="ECO:0000313" key="9">
    <source>
        <dbReference type="EMBL" id="PRY92073.1"/>
    </source>
</evidence>
<organism evidence="9 10">
    <name type="scientific">Hasllibacter halocynthiae</name>
    <dbReference type="NCBI Taxonomy" id="595589"/>
    <lineage>
        <taxon>Bacteria</taxon>
        <taxon>Pseudomonadati</taxon>
        <taxon>Pseudomonadota</taxon>
        <taxon>Alphaproteobacteria</taxon>
        <taxon>Rhodobacterales</taxon>
        <taxon>Roseobacteraceae</taxon>
        <taxon>Hasllibacter</taxon>
    </lineage>
</organism>
<dbReference type="InterPro" id="IPR006118">
    <property type="entry name" value="Recombinase_CS"/>
</dbReference>
<dbReference type="AlphaFoldDB" id="A0A2T0WZE3"/>
<gene>
    <name evidence="9" type="ORF">BCF33_2771</name>
</gene>
<evidence type="ECO:0000256" key="7">
    <source>
        <dbReference type="SAM" id="MobiDB-lite"/>
    </source>
</evidence>
<feature type="domain" description="Resolvase/invertase-type recombinase catalytic" evidence="8">
    <location>
        <begin position="2"/>
        <end position="139"/>
    </location>
</feature>
<name>A0A2T0WZE3_9RHOB</name>
<proteinExistence type="inferred from homology"/>
<dbReference type="SMART" id="SM00857">
    <property type="entry name" value="Resolvase"/>
    <property type="match status" value="1"/>
</dbReference>
<keyword evidence="2" id="KW-0229">DNA integration</keyword>
<evidence type="ECO:0000256" key="6">
    <source>
        <dbReference type="PIRSR" id="PIRSR606118-50"/>
    </source>
</evidence>
<reference evidence="9 10" key="1">
    <citation type="submission" date="2018-03" db="EMBL/GenBank/DDBJ databases">
        <title>Genomic Encyclopedia of Archaeal and Bacterial Type Strains, Phase II (KMG-II): from individual species to whole genera.</title>
        <authorList>
            <person name="Goeker M."/>
        </authorList>
    </citation>
    <scope>NUCLEOTIDE SEQUENCE [LARGE SCALE GENOMIC DNA]</scope>
    <source>
        <strain evidence="9 10">DSM 29318</strain>
    </source>
</reference>
<dbReference type="Gene3D" id="3.40.50.1390">
    <property type="entry name" value="Resolvase, N-terminal catalytic domain"/>
    <property type="match status" value="1"/>
</dbReference>
<comment type="similarity">
    <text evidence="1">Belongs to the site-specific recombinase resolvase family.</text>
</comment>
<dbReference type="InterPro" id="IPR050639">
    <property type="entry name" value="SSR_resolvase"/>
</dbReference>
<dbReference type="CDD" id="cd03768">
    <property type="entry name" value="SR_ResInv"/>
    <property type="match status" value="1"/>
</dbReference>
<dbReference type="InterPro" id="IPR006119">
    <property type="entry name" value="Resolv_N"/>
</dbReference>
<dbReference type="PANTHER" id="PTHR30461:SF2">
    <property type="entry name" value="SERINE RECOMBINASE PINE-RELATED"/>
    <property type="match status" value="1"/>
</dbReference>
<feature type="region of interest" description="Disordered" evidence="7">
    <location>
        <begin position="196"/>
        <end position="226"/>
    </location>
</feature>
<keyword evidence="3" id="KW-0230">DNA invertase</keyword>
<dbReference type="RefSeq" id="WP_106161829.1">
    <property type="nucleotide sequence ID" value="NZ_PVTT01000003.1"/>
</dbReference>
<feature type="active site" description="O-(5'-phospho-DNA)-serine intermediate" evidence="6">
    <location>
        <position position="10"/>
    </location>
</feature>
<evidence type="ECO:0000256" key="5">
    <source>
        <dbReference type="ARBA" id="ARBA00023172"/>
    </source>
</evidence>
<evidence type="ECO:0000256" key="2">
    <source>
        <dbReference type="ARBA" id="ARBA00022908"/>
    </source>
</evidence>
<protein>
    <submittedName>
        <fullName evidence="9">DNA invertase Pin-like site-specific DNA recombinase</fullName>
    </submittedName>
</protein>
<dbReference type="SUPFAM" id="SSF53041">
    <property type="entry name" value="Resolvase-like"/>
    <property type="match status" value="1"/>
</dbReference>
<evidence type="ECO:0000313" key="10">
    <source>
        <dbReference type="Proteomes" id="UP000238801"/>
    </source>
</evidence>
<dbReference type="PROSITE" id="PS51736">
    <property type="entry name" value="RECOMBINASES_3"/>
    <property type="match status" value="1"/>
</dbReference>
<sequence length="226" mass="24616">MALVGYARISTAEGGQVMDRQLDALRAAGCKRVFEDRISGARQADERPGLKDCLDWLREGDVLVVLDLDRLGRLAGELVQLIDDLAARAISFRALNSPMDTTTPQGRAFLQIQAAFAEMERNVIRQRVREGLAAARARGRKGGRPRVMTLDKLRYAMHLMADAKRSIPSICEELGGVSPSTLYHYLHADGGLKKPGRDLLDGADMKTASGSAGGKRAESARSPTRD</sequence>